<comment type="caution">
    <text evidence="2">The sequence shown here is derived from an EMBL/GenBank/DDBJ whole genome shotgun (WGS) entry which is preliminary data.</text>
</comment>
<feature type="compositionally biased region" description="Basic and acidic residues" evidence="1">
    <location>
        <begin position="169"/>
        <end position="187"/>
    </location>
</feature>
<dbReference type="AlphaFoldDB" id="T1CZ84"/>
<evidence type="ECO:0000256" key="1">
    <source>
        <dbReference type="SAM" id="MobiDB-lite"/>
    </source>
</evidence>
<protein>
    <submittedName>
        <fullName evidence="2">ISA1214-6 transposase</fullName>
    </submittedName>
</protein>
<feature type="region of interest" description="Disordered" evidence="1">
    <location>
        <begin position="169"/>
        <end position="194"/>
    </location>
</feature>
<name>T1CZ84_9ZZZZ</name>
<gene>
    <name evidence="2" type="ORF">B1A_03945</name>
</gene>
<sequence length="219" mass="24877">KVFDEDIKLRLGEINSILGKKYALEHPKKERDWRTYEQEFTQRIKIAMKDLDPLVNEAVSAIRIVPGTGHPHSLTLEQRAKLLLIKQLVGESNRMFANMLAIFSILSDIDVSYKTIERLYSDGEVIVAVHNLHVLILKKKGVTSSDATGDGTGYSLTVKKNYESHAQRLKDLAEENPDNKKEKDGTKKAKSQQETAVAYSFTLMDRRKQECTFALRNKA</sequence>
<dbReference type="EMBL" id="AUZX01002881">
    <property type="protein sequence ID" value="EQD75490.1"/>
    <property type="molecule type" value="Genomic_DNA"/>
</dbReference>
<organism evidence="2">
    <name type="scientific">mine drainage metagenome</name>
    <dbReference type="NCBI Taxonomy" id="410659"/>
    <lineage>
        <taxon>unclassified sequences</taxon>
        <taxon>metagenomes</taxon>
        <taxon>ecological metagenomes</taxon>
    </lineage>
</organism>
<feature type="non-terminal residue" evidence="2">
    <location>
        <position position="1"/>
    </location>
</feature>
<feature type="non-terminal residue" evidence="2">
    <location>
        <position position="219"/>
    </location>
</feature>
<evidence type="ECO:0000313" key="2">
    <source>
        <dbReference type="EMBL" id="EQD75490.1"/>
    </source>
</evidence>
<reference evidence="2" key="2">
    <citation type="journal article" date="2014" name="ISME J.">
        <title>Microbial stratification in low pH oxic and suboxic macroscopic growths along an acid mine drainage.</title>
        <authorList>
            <person name="Mendez-Garcia C."/>
            <person name="Mesa V."/>
            <person name="Sprenger R.R."/>
            <person name="Richter M."/>
            <person name="Diez M.S."/>
            <person name="Solano J."/>
            <person name="Bargiela R."/>
            <person name="Golyshina O.V."/>
            <person name="Manteca A."/>
            <person name="Ramos J.L."/>
            <person name="Gallego J.R."/>
            <person name="Llorente I."/>
            <person name="Martins Dos Santos V.A."/>
            <person name="Jensen O.N."/>
            <person name="Pelaez A.I."/>
            <person name="Sanchez J."/>
            <person name="Ferrer M."/>
        </authorList>
    </citation>
    <scope>NUCLEOTIDE SEQUENCE</scope>
</reference>
<reference evidence="2" key="1">
    <citation type="submission" date="2013-08" db="EMBL/GenBank/DDBJ databases">
        <authorList>
            <person name="Mendez C."/>
            <person name="Richter M."/>
            <person name="Ferrer M."/>
            <person name="Sanchez J."/>
        </authorList>
    </citation>
    <scope>NUCLEOTIDE SEQUENCE</scope>
</reference>
<accession>T1CZ84</accession>
<proteinExistence type="predicted"/>